<sequence>MSSGAFTILASAVSGALAGGVVSWLAAPQLVGRQQRGAARSEARTRIKALVSPELTHVRQYRQHARGSMARDPEDNRFHTDDLILCATILAKTTDLPRWRRWAVKRRLRILFGTNTVDLCETHGDDAASPQASIGIVLNRQYMAGKHPGLHPPDTGQFDRALRCTPDSPEVAALERSLAHLADCR</sequence>
<reference evidence="1" key="1">
    <citation type="submission" date="2023-10" db="EMBL/GenBank/DDBJ databases">
        <title>Mycolicibacterium fortuitum clinical isolates causing pulmonary infections in humans.</title>
        <authorList>
            <person name="Mejia-Ponce P.M."/>
            <person name="Zenteno-Cuevas R."/>
            <person name="Licona-Cassani C."/>
        </authorList>
    </citation>
    <scope>NUCLEOTIDE SEQUENCE</scope>
    <source>
        <strain evidence="1">M8</strain>
    </source>
</reference>
<comment type="caution">
    <text evidence="1">The sequence shown here is derived from an EMBL/GenBank/DDBJ whole genome shotgun (WGS) entry which is preliminary data.</text>
</comment>
<dbReference type="Proteomes" id="UP001186041">
    <property type="component" value="Unassembled WGS sequence"/>
</dbReference>
<dbReference type="EMBL" id="JAWLVV010000056">
    <property type="protein sequence ID" value="MDV7295084.1"/>
    <property type="molecule type" value="Genomic_DNA"/>
</dbReference>
<gene>
    <name evidence="1" type="ORF">R4485_33525</name>
</gene>
<accession>A0AAE4VIL8</accession>
<organism evidence="1 2">
    <name type="scientific">Mycolicibacterium fortuitum</name>
    <name type="common">Mycobacterium fortuitum</name>
    <dbReference type="NCBI Taxonomy" id="1766"/>
    <lineage>
        <taxon>Bacteria</taxon>
        <taxon>Bacillati</taxon>
        <taxon>Actinomycetota</taxon>
        <taxon>Actinomycetes</taxon>
        <taxon>Mycobacteriales</taxon>
        <taxon>Mycobacteriaceae</taxon>
        <taxon>Mycolicibacterium</taxon>
    </lineage>
</organism>
<name>A0AAE4VIL8_MYCFO</name>
<proteinExistence type="predicted"/>
<protein>
    <submittedName>
        <fullName evidence="1">Uncharacterized protein</fullName>
    </submittedName>
</protein>
<evidence type="ECO:0000313" key="1">
    <source>
        <dbReference type="EMBL" id="MDV7295084.1"/>
    </source>
</evidence>
<evidence type="ECO:0000313" key="2">
    <source>
        <dbReference type="Proteomes" id="UP001186041"/>
    </source>
</evidence>
<dbReference type="RefSeq" id="WP_061264689.1">
    <property type="nucleotide sequence ID" value="NZ_JACKTK010000066.1"/>
</dbReference>
<dbReference type="AlphaFoldDB" id="A0AAE4VIL8"/>